<organismHost>
    <name type="scientific">Culicoides</name>
    <dbReference type="NCBI Taxonomy" id="58271"/>
</organismHost>
<keyword evidence="5 7" id="KW-0472">Membrane</keyword>
<dbReference type="GO" id="GO:0019031">
    <property type="term" value="C:viral envelope"/>
    <property type="evidence" value="ECO:0007669"/>
    <property type="project" value="InterPro"/>
</dbReference>
<sequence length="603" mass="70409">MCLQNKIKIKLKGNRAIMFLQLFNLILVYCVKTSKSTWINYPENCTSIRLQDGLKELCGGDQLMNIRNRLLDDTYKEIGEICTPNYSMEKKSEGYRCASIKKKVICKMLENFDHEVTYISESHPIDKAKCHELIISKDLLNNIEEPYYPPPKCDSSKSSVSELEFIKLINYDVVLDPVGFQNEDNYLFKFDKTNTIPIDYIYQSEFCQSKNWICHGDKSYIPLEIFKGDNQASIRLELIKLSIIYDSNFGELPIKDACRLHYCGRPAIKLFNGAIIKIKESPIILGLPSCNRSRIEMPETDLAKKRYSNVGPVLLTTLNKRFELCKKIKKNLESKQSIPINNLHYLAPFEPGKHPALVYRLVSTTISQSLRSKVVPVSMLSMSMCEYITGQIIEDGIKKNLTDEDTVIILANNKEIKWKDFKGRENWYKEQANPNIIDKNSDELSHYWYNGVMRREDKLIYPSSYILQTLKKIYTDTERESRISFFKFRLERNITKTEIIKFKDTEESLNQTHSSSVNDTLDGDDYLNWVEENTGDKNKTEGSIGDEKQTIQNKEYWNEESSIWGISTIITVLGIYYIYRKNRREKIFLNMKHRVQRFFKLDY</sequence>
<dbReference type="GO" id="GO:0016020">
    <property type="term" value="C:membrane"/>
    <property type="evidence" value="ECO:0007669"/>
    <property type="project" value="UniProtKB-SubCell"/>
</dbReference>
<organismHost>
    <name type="scientific">Syncerus caffer</name>
    <name type="common">African buffalo</name>
    <dbReference type="NCBI Taxonomy" id="9970"/>
</organismHost>
<evidence type="ECO:0000256" key="5">
    <source>
        <dbReference type="ARBA" id="ARBA00023136"/>
    </source>
</evidence>
<evidence type="ECO:0000256" key="2">
    <source>
        <dbReference type="ARBA" id="ARBA00022692"/>
    </source>
</evidence>
<evidence type="ECO:0000256" key="7">
    <source>
        <dbReference type="SAM" id="Phobius"/>
    </source>
</evidence>
<evidence type="ECO:0000256" key="4">
    <source>
        <dbReference type="ARBA" id="ARBA00022989"/>
    </source>
</evidence>
<evidence type="ECO:0000256" key="6">
    <source>
        <dbReference type="ARBA" id="ARBA00023180"/>
    </source>
</evidence>
<dbReference type="SUPFAM" id="SSF161008">
    <property type="entry name" value="Viral glycoprotein ectodomain-like"/>
    <property type="match status" value="1"/>
</dbReference>
<keyword evidence="6" id="KW-0325">Glycoprotein</keyword>
<dbReference type="InterPro" id="IPR001903">
    <property type="entry name" value="Rhabdo_glycop_FD"/>
</dbReference>
<reference evidence="9" key="1">
    <citation type="submission" date="2018-08" db="EMBL/GenBank/DDBJ databases">
        <authorList>
            <person name="Wang X."/>
            <person name="Jia K."/>
            <person name="Ma J."/>
            <person name="Li S."/>
        </authorList>
    </citation>
    <scope>NUCLEOTIDE SEQUENCE</scope>
    <source>
        <strain evidence="9">Bovine/China/Guangdong/2017</strain>
    </source>
</reference>
<feature type="transmembrane region" description="Helical" evidence="7">
    <location>
        <begin position="561"/>
        <end position="579"/>
    </location>
</feature>
<name>A0A482N7I3_BEFV</name>
<evidence type="ECO:0000259" key="8">
    <source>
        <dbReference type="Pfam" id="PF00974"/>
    </source>
</evidence>
<gene>
    <name evidence="9" type="primary">GNS</name>
</gene>
<keyword evidence="4 7" id="KW-1133">Transmembrane helix</keyword>
<proteinExistence type="predicted"/>
<evidence type="ECO:0000313" key="9">
    <source>
        <dbReference type="EMBL" id="QBQ82421.1"/>
    </source>
</evidence>
<keyword evidence="2 7" id="KW-0812">Transmembrane</keyword>
<dbReference type="EMBL" id="MH756623">
    <property type="protein sequence ID" value="QBQ82421.1"/>
    <property type="molecule type" value="Viral_cRNA"/>
</dbReference>
<comment type="subcellular location">
    <subcellularLocation>
        <location evidence="1">Membrane</location>
        <topology evidence="1">Single-pass type I membrane protein</topology>
    </subcellularLocation>
</comment>
<organismHost>
    <name type="scientific">Bubalus bubalis</name>
    <name type="common">Domestic water buffalo</name>
    <dbReference type="NCBI Taxonomy" id="89462"/>
</organismHost>
<accession>A0A482N7I3</accession>
<evidence type="ECO:0000256" key="1">
    <source>
        <dbReference type="ARBA" id="ARBA00004479"/>
    </source>
</evidence>
<organism evidence="9">
    <name type="scientific">Bovine ephemeral fever virus</name>
    <name type="common">BEFV</name>
    <dbReference type="NCBI Taxonomy" id="11303"/>
    <lineage>
        <taxon>Viruses</taxon>
        <taxon>Riboviria</taxon>
        <taxon>Orthornavirae</taxon>
        <taxon>Negarnaviricota</taxon>
        <taxon>Haploviricotina</taxon>
        <taxon>Monjiviricetes</taxon>
        <taxon>Mononegavirales</taxon>
        <taxon>Rhabdoviridae</taxon>
        <taxon>Alpharhabdovirinae</taxon>
        <taxon>Ephemerovirus</taxon>
        <taxon>Ephemerovirus febris</taxon>
    </lineage>
</organism>
<dbReference type="Pfam" id="PF00974">
    <property type="entry name" value="Rhabdo_glycop_FD"/>
    <property type="match status" value="1"/>
</dbReference>
<protein>
    <submittedName>
        <fullName evidence="9">Non-structural transmembrane glycoprotein GNS</fullName>
    </submittedName>
</protein>
<keyword evidence="3" id="KW-0732">Signal</keyword>
<evidence type="ECO:0000256" key="3">
    <source>
        <dbReference type="ARBA" id="ARBA00022729"/>
    </source>
</evidence>
<feature type="domain" description="Spike glycoprotein fusion" evidence="8">
    <location>
        <begin position="93"/>
        <end position="186"/>
    </location>
</feature>
<organismHost>
    <name type="scientific">Bos taurus</name>
    <name type="common">Bovine</name>
    <dbReference type="NCBI Taxonomy" id="9913"/>
</organismHost>